<proteinExistence type="predicted"/>
<dbReference type="Proteomes" id="UP000887226">
    <property type="component" value="Unassembled WGS sequence"/>
</dbReference>
<evidence type="ECO:0000313" key="4">
    <source>
        <dbReference type="Proteomes" id="UP000887226"/>
    </source>
</evidence>
<keyword evidence="1" id="KW-1133">Transmembrane helix</keyword>
<protein>
    <submittedName>
        <fullName evidence="3">Uncharacterized protein</fullName>
    </submittedName>
</protein>
<dbReference type="EMBL" id="MU254007">
    <property type="protein sequence ID" value="KAG9243094.1"/>
    <property type="molecule type" value="Genomic_DNA"/>
</dbReference>
<comment type="caution">
    <text evidence="3">The sequence shown here is derived from an EMBL/GenBank/DDBJ whole genome shotgun (WGS) entry which is preliminary data.</text>
</comment>
<dbReference type="AlphaFoldDB" id="A0A9P7Z002"/>
<keyword evidence="1" id="KW-0812">Transmembrane</keyword>
<evidence type="ECO:0000256" key="1">
    <source>
        <dbReference type="SAM" id="Phobius"/>
    </source>
</evidence>
<sequence length="115" mass="12019">MKFSGGVLALGTSLLSAAPSSAVLVAVTPASYDAQFESMGIRSITNVPARVRRAGINTNSTTVDWDNIQAGKSTCEPVAVICMALSMILTIIDIGVSVRSFFFDALRKDLPPGVA</sequence>
<dbReference type="OrthoDB" id="3225429at2759"/>
<name>A0A9P7Z002_9HELO</name>
<reference evidence="3" key="1">
    <citation type="journal article" date="2021" name="IMA Fungus">
        <title>Genomic characterization of three marine fungi, including Emericellopsis atlantica sp. nov. with signatures of a generalist lifestyle and marine biomass degradation.</title>
        <authorList>
            <person name="Hagestad O.C."/>
            <person name="Hou L."/>
            <person name="Andersen J.H."/>
            <person name="Hansen E.H."/>
            <person name="Altermark B."/>
            <person name="Li C."/>
            <person name="Kuhnert E."/>
            <person name="Cox R.J."/>
            <person name="Crous P.W."/>
            <person name="Spatafora J.W."/>
            <person name="Lail K."/>
            <person name="Amirebrahimi M."/>
            <person name="Lipzen A."/>
            <person name="Pangilinan J."/>
            <person name="Andreopoulos W."/>
            <person name="Hayes R.D."/>
            <person name="Ng V."/>
            <person name="Grigoriev I.V."/>
            <person name="Jackson S.A."/>
            <person name="Sutton T.D.S."/>
            <person name="Dobson A.D.W."/>
            <person name="Rama T."/>
        </authorList>
    </citation>
    <scope>NUCLEOTIDE SEQUENCE</scope>
    <source>
        <strain evidence="3">TRa3180A</strain>
    </source>
</reference>
<keyword evidence="1" id="KW-0472">Membrane</keyword>
<feature type="transmembrane region" description="Helical" evidence="1">
    <location>
        <begin position="78"/>
        <end position="98"/>
    </location>
</feature>
<evidence type="ECO:0000313" key="3">
    <source>
        <dbReference type="EMBL" id="KAG9243094.1"/>
    </source>
</evidence>
<accession>A0A9P7Z002</accession>
<feature type="chain" id="PRO_5040464946" evidence="2">
    <location>
        <begin position="23"/>
        <end position="115"/>
    </location>
</feature>
<organism evidence="3 4">
    <name type="scientific">Calycina marina</name>
    <dbReference type="NCBI Taxonomy" id="1763456"/>
    <lineage>
        <taxon>Eukaryota</taxon>
        <taxon>Fungi</taxon>
        <taxon>Dikarya</taxon>
        <taxon>Ascomycota</taxon>
        <taxon>Pezizomycotina</taxon>
        <taxon>Leotiomycetes</taxon>
        <taxon>Helotiales</taxon>
        <taxon>Pezizellaceae</taxon>
        <taxon>Calycina</taxon>
    </lineage>
</organism>
<feature type="signal peptide" evidence="2">
    <location>
        <begin position="1"/>
        <end position="22"/>
    </location>
</feature>
<evidence type="ECO:0000256" key="2">
    <source>
        <dbReference type="SAM" id="SignalP"/>
    </source>
</evidence>
<gene>
    <name evidence="3" type="ORF">BJ878DRAFT_568770</name>
</gene>
<keyword evidence="2" id="KW-0732">Signal</keyword>
<keyword evidence="4" id="KW-1185">Reference proteome</keyword>